<dbReference type="RefSeq" id="XP_010459165.1">
    <property type="nucleotide sequence ID" value="XM_010460863.2"/>
</dbReference>
<gene>
    <name evidence="4" type="primary">LOC104740310</name>
</gene>
<accession>A0ABM0VPA9</accession>
<evidence type="ECO:0000313" key="3">
    <source>
        <dbReference type="Proteomes" id="UP000694864"/>
    </source>
</evidence>
<dbReference type="PROSITE" id="PS50181">
    <property type="entry name" value="FBOX"/>
    <property type="match status" value="1"/>
</dbReference>
<name>A0ABM0VPA9_CAMSA</name>
<dbReference type="Proteomes" id="UP000694864">
    <property type="component" value="Chromosome 2"/>
</dbReference>
<dbReference type="PANTHER" id="PTHR31111:SF37">
    <property type="entry name" value="F-BOX ONLY PROTEIN 8"/>
    <property type="match status" value="1"/>
</dbReference>
<sequence>MVMSQRKNRTPKSKLIMRRGRSRRRRGVQLFAPEIPFDLVIEIMARLPGKSLMRFKCVSNLWYSLIRSRYFSNLYYTLASPRRPPPRLYITVVDRLKCDSLGFCNKPHESVMLSLKPSANNKSFDLDLTMPGMGGRGRNLATLRGLIIYNVCSKGCIYNPTTRQTLKLPAVKSTMYSQQQRIDSVNRVVYSLGHDPVLDQYKVFCTVVTAAKIFKRITSEHWVLVLEAGGGSWTRVQFDLPHFPNGLGVCIDGVIYYLAFISRSREILLSFDVRCEKLNMIQVPHVLTKYGEFAGLIQYGRKPAIFNVTNLARKGYADLWLLEDAGNWSTKSLVLPPCQTHLVDNDIPLTVRGTTQNGEVILVPNGLDSLSYILFYDLQKNDLRKIKLKGIPKEFINSYVYMNLMDEGENIMHLEI</sequence>
<reference evidence="3" key="1">
    <citation type="journal article" date="2014" name="Nat. Commun.">
        <title>The emerging biofuel crop Camelina sativa retains a highly undifferentiated hexaploid genome structure.</title>
        <authorList>
            <person name="Kagale S."/>
            <person name="Koh C."/>
            <person name="Nixon J."/>
            <person name="Bollina V."/>
            <person name="Clarke W.E."/>
            <person name="Tuteja R."/>
            <person name="Spillane C."/>
            <person name="Robinson S.J."/>
            <person name="Links M.G."/>
            <person name="Clarke C."/>
            <person name="Higgins E.E."/>
            <person name="Huebert T."/>
            <person name="Sharpe A.G."/>
            <person name="Parkin I.A."/>
        </authorList>
    </citation>
    <scope>NUCLEOTIDE SEQUENCE [LARGE SCALE GENOMIC DNA]</scope>
    <source>
        <strain evidence="3">cv. DH55</strain>
    </source>
</reference>
<dbReference type="NCBIfam" id="TIGR01640">
    <property type="entry name" value="F_box_assoc_1"/>
    <property type="match status" value="1"/>
</dbReference>
<reference evidence="4" key="2">
    <citation type="submission" date="2025-08" db="UniProtKB">
        <authorList>
            <consortium name="RefSeq"/>
        </authorList>
    </citation>
    <scope>IDENTIFICATION</scope>
    <source>
        <tissue evidence="4">Leaf</tissue>
    </source>
</reference>
<dbReference type="InterPro" id="IPR013187">
    <property type="entry name" value="F-box-assoc_dom_typ3"/>
</dbReference>
<dbReference type="PANTHER" id="PTHR31111">
    <property type="entry name" value="BNAA05G37150D PROTEIN-RELATED"/>
    <property type="match status" value="1"/>
</dbReference>
<dbReference type="GeneID" id="104740310"/>
<evidence type="ECO:0000259" key="2">
    <source>
        <dbReference type="PROSITE" id="PS50181"/>
    </source>
</evidence>
<feature type="region of interest" description="Disordered" evidence="1">
    <location>
        <begin position="1"/>
        <end position="21"/>
    </location>
</feature>
<evidence type="ECO:0000313" key="4">
    <source>
        <dbReference type="RefSeq" id="XP_010459165.1"/>
    </source>
</evidence>
<dbReference type="InterPro" id="IPR036047">
    <property type="entry name" value="F-box-like_dom_sf"/>
</dbReference>
<dbReference type="CDD" id="cd22157">
    <property type="entry name" value="F-box_AtFBW1-like"/>
    <property type="match status" value="1"/>
</dbReference>
<dbReference type="SMART" id="SM00256">
    <property type="entry name" value="FBOX"/>
    <property type="match status" value="1"/>
</dbReference>
<dbReference type="SUPFAM" id="SSF81383">
    <property type="entry name" value="F-box domain"/>
    <property type="match status" value="1"/>
</dbReference>
<dbReference type="Pfam" id="PF08268">
    <property type="entry name" value="FBA_3"/>
    <property type="match status" value="1"/>
</dbReference>
<protein>
    <submittedName>
        <fullName evidence="4">F-box protein At5g62660</fullName>
    </submittedName>
</protein>
<dbReference type="InterPro" id="IPR001810">
    <property type="entry name" value="F-box_dom"/>
</dbReference>
<organism evidence="3 4">
    <name type="scientific">Camelina sativa</name>
    <name type="common">False flax</name>
    <name type="synonym">Myagrum sativum</name>
    <dbReference type="NCBI Taxonomy" id="90675"/>
    <lineage>
        <taxon>Eukaryota</taxon>
        <taxon>Viridiplantae</taxon>
        <taxon>Streptophyta</taxon>
        <taxon>Embryophyta</taxon>
        <taxon>Tracheophyta</taxon>
        <taxon>Spermatophyta</taxon>
        <taxon>Magnoliopsida</taxon>
        <taxon>eudicotyledons</taxon>
        <taxon>Gunneridae</taxon>
        <taxon>Pentapetalae</taxon>
        <taxon>rosids</taxon>
        <taxon>malvids</taxon>
        <taxon>Brassicales</taxon>
        <taxon>Brassicaceae</taxon>
        <taxon>Camelineae</taxon>
        <taxon>Camelina</taxon>
    </lineage>
</organism>
<proteinExistence type="predicted"/>
<dbReference type="InterPro" id="IPR017451">
    <property type="entry name" value="F-box-assoc_interact_dom"/>
</dbReference>
<feature type="domain" description="F-box" evidence="2">
    <location>
        <begin position="29"/>
        <end position="78"/>
    </location>
</feature>
<keyword evidence="3" id="KW-1185">Reference proteome</keyword>
<dbReference type="Pfam" id="PF00646">
    <property type="entry name" value="F-box"/>
    <property type="match status" value="1"/>
</dbReference>
<evidence type="ECO:0000256" key="1">
    <source>
        <dbReference type="SAM" id="MobiDB-lite"/>
    </source>
</evidence>